<reference evidence="2 3" key="1">
    <citation type="journal article" date="2004" name="PLoS Biol.">
        <title>Genomic insights into methanotrophy: the complete genome sequence of Methylococcus capsulatus (Bath).</title>
        <authorList>
            <person name="Ward N.L."/>
            <person name="Larsen O."/>
            <person name="Sakwa J."/>
            <person name="Bruseth L."/>
            <person name="Khouri H.M."/>
            <person name="Durkin A.S."/>
            <person name="Dimitrov G."/>
            <person name="Jiang L."/>
            <person name="Scanlan D."/>
            <person name="Kang K.H."/>
            <person name="Lewis M.R."/>
            <person name="Nelson K.E."/>
            <person name="Methe B.A."/>
            <person name="Wu M."/>
            <person name="Heidelberg J.F."/>
            <person name="Paulsen I.T."/>
            <person name="Fouts D.E."/>
            <person name="Ravel J."/>
            <person name="Tettelin H."/>
            <person name="Ren Q."/>
            <person name="Read T.D."/>
            <person name="DeBoy R.T."/>
            <person name="Seshadri R."/>
            <person name="Salzberg S.L."/>
            <person name="Jensen H.B."/>
            <person name="Birkeland N.K."/>
            <person name="Nelson W.C."/>
            <person name="Dodson R.J."/>
            <person name="Grindhaug S.H."/>
            <person name="Holt I.E."/>
            <person name="Eidhammer I."/>
            <person name="Jonasen I."/>
            <person name="Vanaken S."/>
            <person name="Utterback T.R."/>
            <person name="Feldblyum T.V."/>
            <person name="Fraser C.M."/>
            <person name="Lillehaug J.R."/>
            <person name="Eisen J.A."/>
        </authorList>
    </citation>
    <scope>NUCLEOTIDE SEQUENCE [LARGE SCALE GENOMIC DNA]</scope>
    <source>
        <strain evidence="3">ATCC 33009 / NCIMB 11132 / Bath</strain>
    </source>
</reference>
<evidence type="ECO:0000313" key="2">
    <source>
        <dbReference type="EMBL" id="AAU92121.1"/>
    </source>
</evidence>
<accession>Q608A6</accession>
<feature type="region of interest" description="Disordered" evidence="1">
    <location>
        <begin position="1"/>
        <end position="48"/>
    </location>
</feature>
<dbReference type="KEGG" id="mca:MCA1591"/>
<feature type="compositionally biased region" description="Basic and acidic residues" evidence="1">
    <location>
        <begin position="1"/>
        <end position="16"/>
    </location>
</feature>
<dbReference type="STRING" id="243233.MCA1591"/>
<dbReference type="EMBL" id="AE017282">
    <property type="protein sequence ID" value="AAU92121.1"/>
    <property type="molecule type" value="Genomic_DNA"/>
</dbReference>
<name>Q608A6_METCA</name>
<dbReference type="Proteomes" id="UP000006821">
    <property type="component" value="Chromosome"/>
</dbReference>
<evidence type="ECO:0000256" key="1">
    <source>
        <dbReference type="SAM" id="MobiDB-lite"/>
    </source>
</evidence>
<evidence type="ECO:0000313" key="3">
    <source>
        <dbReference type="Proteomes" id="UP000006821"/>
    </source>
</evidence>
<sequence>MHAGLKDAHGSPRRVGESWGRGFPAGQQRVERLMPAAGPIHPSDRGRR</sequence>
<dbReference type="HOGENOM" id="CLU_3154709_0_0_6"/>
<organism evidence="2 3">
    <name type="scientific">Methylococcus capsulatus (strain ATCC 33009 / NCIMB 11132 / Bath)</name>
    <dbReference type="NCBI Taxonomy" id="243233"/>
    <lineage>
        <taxon>Bacteria</taxon>
        <taxon>Pseudomonadati</taxon>
        <taxon>Pseudomonadota</taxon>
        <taxon>Gammaproteobacteria</taxon>
        <taxon>Methylococcales</taxon>
        <taxon>Methylococcaceae</taxon>
        <taxon>Methylococcus</taxon>
    </lineage>
</organism>
<dbReference type="AlphaFoldDB" id="Q608A6"/>
<protein>
    <submittedName>
        <fullName evidence="2">Uncharacterized protein</fullName>
    </submittedName>
</protein>
<proteinExistence type="predicted"/>
<gene>
    <name evidence="2" type="ordered locus">MCA1591</name>
</gene>